<keyword evidence="4" id="KW-1185">Reference proteome</keyword>
<dbReference type="Gene3D" id="1.20.120.560">
    <property type="entry name" value="alix/aip1 in complex with the ypdl late domain"/>
    <property type="match status" value="2"/>
</dbReference>
<organism evidence="3 4">
    <name type="scientific">Malassezia brasiliensis</name>
    <dbReference type="NCBI Taxonomy" id="1821822"/>
    <lineage>
        <taxon>Eukaryota</taxon>
        <taxon>Fungi</taxon>
        <taxon>Dikarya</taxon>
        <taxon>Basidiomycota</taxon>
        <taxon>Ustilaginomycotina</taxon>
        <taxon>Malasseziomycetes</taxon>
        <taxon>Malasseziales</taxon>
        <taxon>Malasseziaceae</taxon>
        <taxon>Malassezia</taxon>
    </lineage>
</organism>
<dbReference type="Gene3D" id="1.20.140.50">
    <property type="entry name" value="alix/aip1 like domains"/>
    <property type="match status" value="2"/>
</dbReference>
<comment type="similarity">
    <text evidence="1">Belongs to the palA/RIM20 family.</text>
</comment>
<dbReference type="Pfam" id="PF03097">
    <property type="entry name" value="BRO1"/>
    <property type="match status" value="1"/>
</dbReference>
<dbReference type="EMBL" id="CP119951">
    <property type="protein sequence ID" value="WFC94399.1"/>
    <property type="molecule type" value="Genomic_DNA"/>
</dbReference>
<feature type="domain" description="BRO1" evidence="2">
    <location>
        <begin position="3"/>
        <end position="409"/>
    </location>
</feature>
<protein>
    <submittedName>
        <fullName evidence="3">PH-response regulator protein palA/rim20</fullName>
    </submittedName>
</protein>
<dbReference type="PANTHER" id="PTHR23030:SF39">
    <property type="entry name" value="PROGRAMMED CELL DEATH 6-INTERACTING PROTEIN"/>
    <property type="match status" value="1"/>
</dbReference>
<evidence type="ECO:0000259" key="2">
    <source>
        <dbReference type="PROSITE" id="PS51180"/>
    </source>
</evidence>
<dbReference type="InterPro" id="IPR038499">
    <property type="entry name" value="BRO1_sf"/>
</dbReference>
<accession>A0AAF0DRE0</accession>
<evidence type="ECO:0000256" key="1">
    <source>
        <dbReference type="ARBA" id="ARBA00038154"/>
    </source>
</evidence>
<proteinExistence type="inferred from homology"/>
<dbReference type="Proteomes" id="UP001216638">
    <property type="component" value="Chromosome 1"/>
</dbReference>
<sequence length="737" mass="80194">MSNVLGLGVPRSEHVALRDPVIAYLDTAYADVYSALYETDIEAWSTARDACLHLPIAVSSVPRLLAYAVQLAFLLRVLDRNAGAKDAAHTPLGFGFPWGSGLTSGRLVAYPSLAMERAFIVQSIAAQYAQLGQSESRSDKESIRRATMHFQVRAALTQYAAGTLQTLQTLLTPAEQGADAPVELVPASLTALHALMLAQAQECFWQKATQDAYKDTTIARLARSTADLYETSANAAAASPLPQAYKVHARCKQLHFSAAAQYRKSCDDLVHKRYGDELGRLTLAASQVRAALALPLRALPSHAVADDLRGLQSIVETNLARAERDNQLIYLEAATSEAALPDLGTAAMAKAAVPEGLTSSQGLVDEHSLWFRGLMTYGIDVAERLYSDRKRHFCETVVESRLSALDAEANAVLVELDLPGMLDRIEAPPRIPREWATYTATLQRAPLAALPREIDKNAHIATHCADVLGELEAIVFRAVPGVADDLVTQQHALQTLWREYEHTLAEASASDATVHAQWEAVRADLAVMERGGAELARHVLPPSYEVERVRRAAAPRLRALRMDVERLEDGAAQRRALLQRVRSACDTDVLRPQLEKAARERHLGQLHAGADAEAVDPGALDDVLDAGMRKYTPYEAQCDALRDAQAALLRQIRAHVAAVHDDAALSAALRAQDAAYARVRDAYTTYTTLTQHVHEGHAFYTRLAALLETLRADVATWHARAVPTGGAFPGGAIRFGD</sequence>
<dbReference type="Gene3D" id="1.25.40.280">
    <property type="entry name" value="alix/aip1 like domains"/>
    <property type="match status" value="1"/>
</dbReference>
<gene>
    <name evidence="3" type="primary">RIM20</name>
    <name evidence="3" type="ORF">MBRA1_001029</name>
</gene>
<name>A0AAF0DRE0_9BASI</name>
<evidence type="ECO:0000313" key="4">
    <source>
        <dbReference type="Proteomes" id="UP001216638"/>
    </source>
</evidence>
<dbReference type="PROSITE" id="PS51180">
    <property type="entry name" value="BRO1"/>
    <property type="match status" value="1"/>
</dbReference>
<evidence type="ECO:0000313" key="3">
    <source>
        <dbReference type="EMBL" id="WFC94399.1"/>
    </source>
</evidence>
<dbReference type="GO" id="GO:0005768">
    <property type="term" value="C:endosome"/>
    <property type="evidence" value="ECO:0007669"/>
    <property type="project" value="TreeGrafter"/>
</dbReference>
<dbReference type="Pfam" id="PF13949">
    <property type="entry name" value="ALIX_LYPXL_bnd"/>
    <property type="match status" value="1"/>
</dbReference>
<reference evidence="3" key="1">
    <citation type="submission" date="2023-03" db="EMBL/GenBank/DDBJ databases">
        <title>Mating type loci evolution in Malassezia.</title>
        <authorList>
            <person name="Coelho M.A."/>
        </authorList>
    </citation>
    <scope>NUCLEOTIDE SEQUENCE</scope>
    <source>
        <strain evidence="3">CBS 14135</strain>
    </source>
</reference>
<dbReference type="PANTHER" id="PTHR23030">
    <property type="entry name" value="PCD6 INTERACTING PROTEIN-RELATED"/>
    <property type="match status" value="1"/>
</dbReference>
<dbReference type="SMART" id="SM01041">
    <property type="entry name" value="BRO1"/>
    <property type="match status" value="1"/>
</dbReference>
<dbReference type="InterPro" id="IPR025304">
    <property type="entry name" value="ALIX_V_dom"/>
</dbReference>
<dbReference type="AlphaFoldDB" id="A0AAF0DRE0"/>
<dbReference type="InterPro" id="IPR004328">
    <property type="entry name" value="BRO1_dom"/>
</dbReference>